<evidence type="ECO:0000256" key="1">
    <source>
        <dbReference type="ARBA" id="ARBA00006484"/>
    </source>
</evidence>
<dbReference type="InterPro" id="IPR020904">
    <property type="entry name" value="Sc_DH/Rdtase_CS"/>
</dbReference>
<dbReference type="Proteomes" id="UP001074726">
    <property type="component" value="Unassembled WGS sequence"/>
</dbReference>
<dbReference type="Pfam" id="PF00106">
    <property type="entry name" value="adh_short"/>
    <property type="match status" value="1"/>
</dbReference>
<dbReference type="InterPro" id="IPR051468">
    <property type="entry name" value="Fungal_SecMetab_SDRs"/>
</dbReference>
<organism evidence="2 3">
    <name type="scientific">Nocardioides pini</name>
    <dbReference type="NCBI Taxonomy" id="2975053"/>
    <lineage>
        <taxon>Bacteria</taxon>
        <taxon>Bacillati</taxon>
        <taxon>Actinomycetota</taxon>
        <taxon>Actinomycetes</taxon>
        <taxon>Propionibacteriales</taxon>
        <taxon>Nocardioidaceae</taxon>
        <taxon>Nocardioides</taxon>
    </lineage>
</organism>
<protein>
    <submittedName>
        <fullName evidence="2">SDR family NAD(P)-dependent oxidoreductase</fullName>
    </submittedName>
</protein>
<name>A0ABT4CHC5_9ACTN</name>
<dbReference type="InterPro" id="IPR002347">
    <property type="entry name" value="SDR_fam"/>
</dbReference>
<evidence type="ECO:0000313" key="3">
    <source>
        <dbReference type="Proteomes" id="UP001074726"/>
    </source>
</evidence>
<proteinExistence type="inferred from homology"/>
<dbReference type="PRINTS" id="PR00081">
    <property type="entry name" value="GDHRDH"/>
</dbReference>
<dbReference type="PANTHER" id="PTHR43544:SF32">
    <property type="entry name" value="CHAIN DEHYDROGENASE, PUTATIVE (AFU_ORTHOLOGUE AFUA_5G01530)-RELATED"/>
    <property type="match status" value="1"/>
</dbReference>
<dbReference type="PANTHER" id="PTHR43544">
    <property type="entry name" value="SHORT-CHAIN DEHYDROGENASE/REDUCTASE"/>
    <property type="match status" value="1"/>
</dbReference>
<dbReference type="InterPro" id="IPR036291">
    <property type="entry name" value="NAD(P)-bd_dom_sf"/>
</dbReference>
<evidence type="ECO:0000313" key="2">
    <source>
        <dbReference type="EMBL" id="MCY4728380.1"/>
    </source>
</evidence>
<accession>A0ABT4CHC5</accession>
<dbReference type="SUPFAM" id="SSF51735">
    <property type="entry name" value="NAD(P)-binding Rossmann-fold domains"/>
    <property type="match status" value="1"/>
</dbReference>
<dbReference type="RefSeq" id="WP_268113368.1">
    <property type="nucleotide sequence ID" value="NZ_JAPPUX010000005.1"/>
</dbReference>
<comment type="similarity">
    <text evidence="1">Belongs to the short-chain dehydrogenases/reductases (SDR) family.</text>
</comment>
<comment type="caution">
    <text evidence="2">The sequence shown here is derived from an EMBL/GenBank/DDBJ whole genome shotgun (WGS) entry which is preliminary data.</text>
</comment>
<dbReference type="EMBL" id="JAPPUX010000005">
    <property type="protein sequence ID" value="MCY4728380.1"/>
    <property type="molecule type" value="Genomic_DNA"/>
</dbReference>
<gene>
    <name evidence="2" type="ORF">NYO98_19015</name>
</gene>
<sequence>MDVTEDRPLALVTGAARGIGAEVARQLAEGGHAVLVTARDAAAAVAHADALVAEGHAAAGVALDVADPASVAALARELGGRPLRVLVNNAAAFADWTETATSADLEAARAVLDTNLLGPWRTVQALLPNLRAGAPARVVNVGSGSGSHGDPEFGLPTNPVSTTYAVSKAALHALTVKPAVELRDQGIVVNAADPGLTATAPGMADMGARPVPEGAASVLAALHAPAGTFTRDGETLPW</sequence>
<reference evidence="2" key="1">
    <citation type="submission" date="2022-08" db="EMBL/GenBank/DDBJ databases">
        <title>Genome sequencing of Nocardioides sp. STR2.</title>
        <authorList>
            <person name="So Y."/>
        </authorList>
    </citation>
    <scope>NUCLEOTIDE SEQUENCE</scope>
    <source>
        <strain evidence="2">STR2</strain>
    </source>
</reference>
<dbReference type="PROSITE" id="PS00061">
    <property type="entry name" value="ADH_SHORT"/>
    <property type="match status" value="1"/>
</dbReference>
<keyword evidence="3" id="KW-1185">Reference proteome</keyword>
<dbReference type="Gene3D" id="3.40.50.720">
    <property type="entry name" value="NAD(P)-binding Rossmann-like Domain"/>
    <property type="match status" value="1"/>
</dbReference>